<name>A0ABT5VJG8_9BACI</name>
<dbReference type="RefSeq" id="WP_275119471.1">
    <property type="nucleotide sequence ID" value="NZ_JAOTPO010000011.1"/>
</dbReference>
<dbReference type="InterPro" id="IPR004839">
    <property type="entry name" value="Aminotransferase_I/II_large"/>
</dbReference>
<keyword evidence="3 4" id="KW-0808">Transferase</keyword>
<evidence type="ECO:0000256" key="2">
    <source>
        <dbReference type="ARBA" id="ARBA00022576"/>
    </source>
</evidence>
<dbReference type="Gene3D" id="3.40.640.10">
    <property type="entry name" value="Type I PLP-dependent aspartate aminotransferase-like (Major domain)"/>
    <property type="match status" value="1"/>
</dbReference>
<evidence type="ECO:0000313" key="7">
    <source>
        <dbReference type="Proteomes" id="UP001148125"/>
    </source>
</evidence>
<evidence type="ECO:0000256" key="4">
    <source>
        <dbReference type="RuleBase" id="RU000481"/>
    </source>
</evidence>
<evidence type="ECO:0000259" key="5">
    <source>
        <dbReference type="Pfam" id="PF00155"/>
    </source>
</evidence>
<keyword evidence="2 4" id="KW-0032">Aminotransferase</keyword>
<reference evidence="6" key="1">
    <citation type="submission" date="2024-05" db="EMBL/GenBank/DDBJ databases">
        <title>Alkalihalobacillus sp. strain MEB203 novel alkaliphilic bacterium from Lonar Lake, India.</title>
        <authorList>
            <person name="Joshi A."/>
            <person name="Thite S."/>
            <person name="Mengade P."/>
        </authorList>
    </citation>
    <scope>NUCLEOTIDE SEQUENCE</scope>
    <source>
        <strain evidence="6">MEB 203</strain>
    </source>
</reference>
<protein>
    <recommendedName>
        <fullName evidence="4">Aminotransferase</fullName>
        <ecNumber evidence="4">2.6.1.-</ecNumber>
    </recommendedName>
</protein>
<dbReference type="NCBIfam" id="NF005815">
    <property type="entry name" value="PRK07681.1"/>
    <property type="match status" value="1"/>
</dbReference>
<keyword evidence="7" id="KW-1185">Reference proteome</keyword>
<dbReference type="GO" id="GO:0010285">
    <property type="term" value="F:L,L-diaminopimelate aminotransferase activity"/>
    <property type="evidence" value="ECO:0007669"/>
    <property type="project" value="UniProtKB-EC"/>
</dbReference>
<sequence>MINPSRRLEHLTTSVFSEMAGRKREKLSQGIDMIDLSIGSPDQPPPQNVRKIFADEVLREHSYQYAINSTQAFNEAVVYFYKERYGVELQPSSVLQLMGSQDGLAHIALAYLDEGDVIIVPDPGYPIYSACAHIAGAELYYVSLTEENQFMPDLEAIPADIRKRAKLMITNYPGNPTAALADKCYFENLIQFGSDHNILILHDFAYSELIFDGREPLSIFSIPGAEKTALEFNSLSKSFNMAGARIGYVIGDSSFLQPLAVLKSHLDYGVFLPVQHAAVEALTGDFTFLDEHCQTYERRRNVLIEALHEIGWTVRQPDGGMFVWAKVPPHYSSMSFSLAALDAGVVVTPGNAFGTGGEGYVRIALVQNEEKLIEAAQRLKTIL</sequence>
<comment type="cofactor">
    <cofactor evidence="1 4">
        <name>pyridoxal 5'-phosphate</name>
        <dbReference type="ChEBI" id="CHEBI:597326"/>
    </cofactor>
</comment>
<dbReference type="InterPro" id="IPR015421">
    <property type="entry name" value="PyrdxlP-dep_Trfase_major"/>
</dbReference>
<proteinExistence type="inferred from homology"/>
<dbReference type="EMBL" id="JAOTPO010000011">
    <property type="protein sequence ID" value="MDE5414867.1"/>
    <property type="molecule type" value="Genomic_DNA"/>
</dbReference>
<dbReference type="InterPro" id="IPR015424">
    <property type="entry name" value="PyrdxlP-dep_Trfase"/>
</dbReference>
<dbReference type="Pfam" id="PF00155">
    <property type="entry name" value="Aminotran_1_2"/>
    <property type="match status" value="1"/>
</dbReference>
<dbReference type="PROSITE" id="PS00105">
    <property type="entry name" value="AA_TRANSFER_CLASS_1"/>
    <property type="match status" value="1"/>
</dbReference>
<evidence type="ECO:0000256" key="3">
    <source>
        <dbReference type="ARBA" id="ARBA00022679"/>
    </source>
</evidence>
<dbReference type="Gene3D" id="3.90.1150.10">
    <property type="entry name" value="Aspartate Aminotransferase, domain 1"/>
    <property type="match status" value="1"/>
</dbReference>
<evidence type="ECO:0000313" key="6">
    <source>
        <dbReference type="EMBL" id="MDE5414867.1"/>
    </source>
</evidence>
<feature type="domain" description="Aminotransferase class I/classII large" evidence="5">
    <location>
        <begin position="32"/>
        <end position="379"/>
    </location>
</feature>
<organism evidence="6 7">
    <name type="scientific">Alkalihalobacterium chitinilyticum</name>
    <dbReference type="NCBI Taxonomy" id="2980103"/>
    <lineage>
        <taxon>Bacteria</taxon>
        <taxon>Bacillati</taxon>
        <taxon>Bacillota</taxon>
        <taxon>Bacilli</taxon>
        <taxon>Bacillales</taxon>
        <taxon>Bacillaceae</taxon>
        <taxon>Alkalihalobacterium</taxon>
    </lineage>
</organism>
<dbReference type="PANTHER" id="PTHR42832:SF3">
    <property type="entry name" value="L-GLUTAMINE--4-(METHYLSULFANYL)-2-OXOBUTANOATE AMINOTRANSFERASE"/>
    <property type="match status" value="1"/>
</dbReference>
<dbReference type="PANTHER" id="PTHR42832">
    <property type="entry name" value="AMINO ACID AMINOTRANSFERASE"/>
    <property type="match status" value="1"/>
</dbReference>
<dbReference type="InterPro" id="IPR004838">
    <property type="entry name" value="NHTrfase_class1_PyrdxlP-BS"/>
</dbReference>
<dbReference type="Proteomes" id="UP001148125">
    <property type="component" value="Unassembled WGS sequence"/>
</dbReference>
<gene>
    <name evidence="6" type="ORF">N7Z68_16020</name>
</gene>
<dbReference type="InterPro" id="IPR050881">
    <property type="entry name" value="LL-DAP_aminotransferase"/>
</dbReference>
<dbReference type="EC" id="2.6.1.-" evidence="4"/>
<comment type="caution">
    <text evidence="6">The sequence shown here is derived from an EMBL/GenBank/DDBJ whole genome shotgun (WGS) entry which is preliminary data.</text>
</comment>
<dbReference type="InterPro" id="IPR015422">
    <property type="entry name" value="PyrdxlP-dep_Trfase_small"/>
</dbReference>
<comment type="similarity">
    <text evidence="4">Belongs to the class-I pyridoxal-phosphate-dependent aminotransferase family.</text>
</comment>
<dbReference type="CDD" id="cd00609">
    <property type="entry name" value="AAT_like"/>
    <property type="match status" value="1"/>
</dbReference>
<dbReference type="SUPFAM" id="SSF53383">
    <property type="entry name" value="PLP-dependent transferases"/>
    <property type="match status" value="1"/>
</dbReference>
<evidence type="ECO:0000256" key="1">
    <source>
        <dbReference type="ARBA" id="ARBA00001933"/>
    </source>
</evidence>
<accession>A0ABT5VJG8</accession>